<dbReference type="RefSeq" id="WP_137448534.1">
    <property type="nucleotide sequence ID" value="NZ_SZZH01000001.1"/>
</dbReference>
<dbReference type="Proteomes" id="UP000306985">
    <property type="component" value="Unassembled WGS sequence"/>
</dbReference>
<evidence type="ECO:0000259" key="3">
    <source>
        <dbReference type="Pfam" id="PF02275"/>
    </source>
</evidence>
<feature type="domain" description="Choloylglycine hydrolase/NAAA C-terminal" evidence="3">
    <location>
        <begin position="2"/>
        <end position="280"/>
    </location>
</feature>
<dbReference type="InterPro" id="IPR052193">
    <property type="entry name" value="Peptidase_C59"/>
</dbReference>
<accession>A0A4U6QL22</accession>
<comment type="similarity">
    <text evidence="1">Belongs to the peptidase C59 family.</text>
</comment>
<dbReference type="SUPFAM" id="SSF56235">
    <property type="entry name" value="N-terminal nucleophile aminohydrolases (Ntn hydrolases)"/>
    <property type="match status" value="1"/>
</dbReference>
<keyword evidence="5" id="KW-1185">Reference proteome</keyword>
<evidence type="ECO:0000256" key="1">
    <source>
        <dbReference type="ARBA" id="ARBA00006625"/>
    </source>
</evidence>
<keyword evidence="2 4" id="KW-0378">Hydrolase</keyword>
<evidence type="ECO:0000256" key="2">
    <source>
        <dbReference type="ARBA" id="ARBA00022801"/>
    </source>
</evidence>
<gene>
    <name evidence="4" type="ORF">FDO65_06300</name>
</gene>
<dbReference type="PANTHER" id="PTHR35527">
    <property type="entry name" value="CHOLOYLGLYCINE HYDROLASE"/>
    <property type="match status" value="1"/>
</dbReference>
<organism evidence="4 5">
    <name type="scientific">Nakamurella flava</name>
    <dbReference type="NCBI Taxonomy" id="2576308"/>
    <lineage>
        <taxon>Bacteria</taxon>
        <taxon>Bacillati</taxon>
        <taxon>Actinomycetota</taxon>
        <taxon>Actinomycetes</taxon>
        <taxon>Nakamurellales</taxon>
        <taxon>Nakamurellaceae</taxon>
        <taxon>Nakamurella</taxon>
    </lineage>
</organism>
<dbReference type="OrthoDB" id="1265391at2"/>
<dbReference type="GO" id="GO:0016787">
    <property type="term" value="F:hydrolase activity"/>
    <property type="evidence" value="ECO:0007669"/>
    <property type="project" value="UniProtKB-KW"/>
</dbReference>
<evidence type="ECO:0000313" key="5">
    <source>
        <dbReference type="Proteomes" id="UP000306985"/>
    </source>
</evidence>
<dbReference type="InterPro" id="IPR029132">
    <property type="entry name" value="CBAH/NAAA_C"/>
</dbReference>
<dbReference type="InterPro" id="IPR029055">
    <property type="entry name" value="Ntn_hydrolases_N"/>
</dbReference>
<comment type="caution">
    <text evidence="4">The sequence shown here is derived from an EMBL/GenBank/DDBJ whole genome shotgun (WGS) entry which is preliminary data.</text>
</comment>
<dbReference type="AlphaFoldDB" id="A0A4U6QL22"/>
<dbReference type="PANTHER" id="PTHR35527:SF2">
    <property type="entry name" value="HYDROLASE"/>
    <property type="match status" value="1"/>
</dbReference>
<dbReference type="Pfam" id="PF02275">
    <property type="entry name" value="CBAH"/>
    <property type="match status" value="1"/>
</dbReference>
<name>A0A4U6QL22_9ACTN</name>
<proteinExistence type="inferred from homology"/>
<sequence>MCTRILWNDNGVATVVARTMDWSFSDEPSLWVLPAGLRHEPAGAPTDLAWTSTYASAVLTMWNAGTCDGVNSAGLSAHALYLDDVDWGEPDDRSSIPNLYWVQYLLDTYATVAEVVAHVDELRPYSIPFRGLELGCHIAVEDASGDSAILEPDADGTRARVVVHHGREHTVMANSPLYDEQLANRAHYRPFGGPLAPPGDISSLDRFVRASYYHHYLPTPASADHALAGIAQVADTVTVPAGAPYTDGIYPTWWRSAVDLTNGTYYFWGTASPAAIWLELEPVFASAAAAGVRRLDPQQPNLVGEVTDALEPATLPF</sequence>
<protein>
    <submittedName>
        <fullName evidence="4">Linear amide C-N hydrolase</fullName>
    </submittedName>
</protein>
<dbReference type="EMBL" id="SZZH01000001">
    <property type="protein sequence ID" value="TKV61230.1"/>
    <property type="molecule type" value="Genomic_DNA"/>
</dbReference>
<dbReference type="Gene3D" id="3.60.60.10">
    <property type="entry name" value="Penicillin V Acylase, Chain A"/>
    <property type="match status" value="1"/>
</dbReference>
<evidence type="ECO:0000313" key="4">
    <source>
        <dbReference type="EMBL" id="TKV61230.1"/>
    </source>
</evidence>
<reference evidence="4 5" key="1">
    <citation type="submission" date="2019-05" db="EMBL/GenBank/DDBJ databases">
        <title>Nakamurella sp. N5BH11, whole genome shotgun sequence.</title>
        <authorList>
            <person name="Tuo L."/>
        </authorList>
    </citation>
    <scope>NUCLEOTIDE SEQUENCE [LARGE SCALE GENOMIC DNA]</scope>
    <source>
        <strain evidence="4 5">N5BH11</strain>
    </source>
</reference>